<reference evidence="3 4" key="1">
    <citation type="submission" date="2020-04" db="EMBL/GenBank/DDBJ databases">
        <authorList>
            <person name="Hitch T.C.A."/>
            <person name="Wylensek D."/>
            <person name="Clavel T."/>
        </authorList>
    </citation>
    <scope>NUCLEOTIDE SEQUENCE [LARGE SCALE GENOMIC DNA]</scope>
    <source>
        <strain evidence="3 4">PG-130-P53-12</strain>
    </source>
</reference>
<dbReference type="Proteomes" id="UP000543804">
    <property type="component" value="Unassembled WGS sequence"/>
</dbReference>
<comment type="caution">
    <text evidence="3">The sequence shown here is derived from an EMBL/GenBank/DDBJ whole genome shotgun (WGS) entry which is preliminary data.</text>
</comment>
<evidence type="ECO:0000313" key="4">
    <source>
        <dbReference type="Proteomes" id="UP000543804"/>
    </source>
</evidence>
<keyword evidence="4" id="KW-1185">Reference proteome</keyword>
<evidence type="ECO:0000313" key="3">
    <source>
        <dbReference type="EMBL" id="NMD99901.1"/>
    </source>
</evidence>
<proteinExistence type="inferred from homology"/>
<dbReference type="RefSeq" id="WP_170078088.1">
    <property type="nucleotide sequence ID" value="NZ_DBGAXS010000053.1"/>
</dbReference>
<organism evidence="3 4">
    <name type="scientific">Selenomonas bovis</name>
    <dbReference type="NCBI Taxonomy" id="416586"/>
    <lineage>
        <taxon>Bacteria</taxon>
        <taxon>Bacillati</taxon>
        <taxon>Bacillota</taxon>
        <taxon>Negativicutes</taxon>
        <taxon>Selenomonadales</taxon>
        <taxon>Selenomonadaceae</taxon>
        <taxon>Selenomonas</taxon>
    </lineage>
</organism>
<accession>A0A848BFX3</accession>
<dbReference type="InterPro" id="IPR011067">
    <property type="entry name" value="Plasmid_toxin/cell-grow_inhib"/>
</dbReference>
<dbReference type="AlphaFoldDB" id="A0A848BFX3"/>
<sequence>MPDTQELIRTALQSLTGFFHDCCTAADEHKRKTASLLAYWLRDYVRFLRKEGEARIYKRFQRGDIVKVHLGYRVGSEEGGLHYAVVVSSTDSVKSPTLVVIPLTSVKSQKRVERLRYSEVFLGDELWQKMYEKSQVSPNNALSKELEKMKLGSIALVNQIVTISKLRIYSLKRDASALNGIRFSTKTMQQIDEKMRQILFLQKLDKR</sequence>
<dbReference type="Gene3D" id="2.30.30.110">
    <property type="match status" value="1"/>
</dbReference>
<protein>
    <submittedName>
        <fullName evidence="3">Type II toxin-antitoxin system PemK/MazF family toxin</fullName>
    </submittedName>
</protein>
<dbReference type="InterPro" id="IPR003477">
    <property type="entry name" value="PemK-like"/>
</dbReference>
<dbReference type="EMBL" id="JABAFA010000078">
    <property type="protein sequence ID" value="NMD99901.1"/>
    <property type="molecule type" value="Genomic_DNA"/>
</dbReference>
<evidence type="ECO:0000256" key="2">
    <source>
        <dbReference type="ARBA" id="ARBA00022649"/>
    </source>
</evidence>
<gene>
    <name evidence="3" type="ORF">HF878_10650</name>
</gene>
<name>A0A848BFX3_9FIRM</name>
<keyword evidence="2" id="KW-1277">Toxin-antitoxin system</keyword>
<dbReference type="GO" id="GO:0003677">
    <property type="term" value="F:DNA binding"/>
    <property type="evidence" value="ECO:0007669"/>
    <property type="project" value="InterPro"/>
</dbReference>
<evidence type="ECO:0000256" key="1">
    <source>
        <dbReference type="ARBA" id="ARBA00007521"/>
    </source>
</evidence>
<comment type="similarity">
    <text evidence="1">Belongs to the PemK/MazF family.</text>
</comment>
<dbReference type="SUPFAM" id="SSF50118">
    <property type="entry name" value="Cell growth inhibitor/plasmid maintenance toxic component"/>
    <property type="match status" value="1"/>
</dbReference>
<dbReference type="Pfam" id="PF02452">
    <property type="entry name" value="PemK_toxin"/>
    <property type="match status" value="1"/>
</dbReference>